<dbReference type="GO" id="GO:0005879">
    <property type="term" value="C:axonemal microtubule"/>
    <property type="evidence" value="ECO:0007669"/>
    <property type="project" value="TreeGrafter"/>
</dbReference>
<keyword evidence="3" id="KW-1185">Reference proteome</keyword>
<evidence type="ECO:0000313" key="3">
    <source>
        <dbReference type="Proteomes" id="UP000261340"/>
    </source>
</evidence>
<dbReference type="AlphaFoldDB" id="A0A3Q0QZD0"/>
<dbReference type="Ensembl" id="ENSACIT00000003350.1">
    <property type="protein sequence ID" value="ENSACIP00000003238.1"/>
    <property type="gene ID" value="ENSACIG00000002581.1"/>
</dbReference>
<sequence length="171" mass="19640">MSEALHPPESAYNLIPVEETKKEKAPRYVSKFRPAVILEKKLIKEPIRTMGPARVELPSTENFLKKHSKEPKLPEKTQSSKDVHKTCSFTERKPPVPTRNDRPLMGIHTKRDFLKETAVVVPMKPHPTYVDTNKGHKQVLENSGLVPKFIMKKVFSYSCYSHKHVQTLLCI</sequence>
<evidence type="ECO:0000256" key="1">
    <source>
        <dbReference type="SAM" id="MobiDB-lite"/>
    </source>
</evidence>
<organism evidence="2 3">
    <name type="scientific">Amphilophus citrinellus</name>
    <name type="common">Midas cichlid</name>
    <name type="synonym">Cichlasoma citrinellum</name>
    <dbReference type="NCBI Taxonomy" id="61819"/>
    <lineage>
        <taxon>Eukaryota</taxon>
        <taxon>Metazoa</taxon>
        <taxon>Chordata</taxon>
        <taxon>Craniata</taxon>
        <taxon>Vertebrata</taxon>
        <taxon>Euteleostomi</taxon>
        <taxon>Actinopterygii</taxon>
        <taxon>Neopterygii</taxon>
        <taxon>Teleostei</taxon>
        <taxon>Neoteleostei</taxon>
        <taxon>Acanthomorphata</taxon>
        <taxon>Ovalentaria</taxon>
        <taxon>Cichlomorphae</taxon>
        <taxon>Cichliformes</taxon>
        <taxon>Cichlidae</taxon>
        <taxon>New World cichlids</taxon>
        <taxon>Cichlasomatinae</taxon>
        <taxon>Heroini</taxon>
        <taxon>Amphilophus</taxon>
    </lineage>
</organism>
<evidence type="ECO:0000313" key="2">
    <source>
        <dbReference type="Ensembl" id="ENSACIP00000003238.1"/>
    </source>
</evidence>
<reference evidence="2" key="1">
    <citation type="submission" date="2025-08" db="UniProtKB">
        <authorList>
            <consortium name="Ensembl"/>
        </authorList>
    </citation>
    <scope>IDENTIFICATION</scope>
</reference>
<dbReference type="GO" id="GO:0001669">
    <property type="term" value="C:acrosomal vesicle"/>
    <property type="evidence" value="ECO:0007669"/>
    <property type="project" value="TreeGrafter"/>
</dbReference>
<dbReference type="Proteomes" id="UP000261340">
    <property type="component" value="Unplaced"/>
</dbReference>
<accession>A0A3Q0QZD0</accession>
<evidence type="ECO:0008006" key="4">
    <source>
        <dbReference type="Google" id="ProtNLM"/>
    </source>
</evidence>
<feature type="region of interest" description="Disordered" evidence="1">
    <location>
        <begin position="60"/>
        <end position="104"/>
    </location>
</feature>
<reference evidence="2" key="2">
    <citation type="submission" date="2025-09" db="UniProtKB">
        <authorList>
            <consortium name="Ensembl"/>
        </authorList>
    </citation>
    <scope>IDENTIFICATION</scope>
</reference>
<dbReference type="InterPro" id="IPR052102">
    <property type="entry name" value="Enkurin_domain-protein"/>
</dbReference>
<dbReference type="STRING" id="61819.ENSACIP00000003238"/>
<protein>
    <recommendedName>
        <fullName evidence="4">Enkurin, TRPC channel interacting protein</fullName>
    </recommendedName>
</protein>
<dbReference type="OMA" id="VFSYSCY"/>
<proteinExistence type="predicted"/>
<feature type="compositionally biased region" description="Basic and acidic residues" evidence="1">
    <location>
        <begin position="70"/>
        <end position="102"/>
    </location>
</feature>
<dbReference type="GO" id="GO:0005516">
    <property type="term" value="F:calmodulin binding"/>
    <property type="evidence" value="ECO:0007669"/>
    <property type="project" value="TreeGrafter"/>
</dbReference>
<dbReference type="PANTHER" id="PTHR21490">
    <property type="entry name" value="ENKURIN-RELATED"/>
    <property type="match status" value="1"/>
</dbReference>
<dbReference type="PANTHER" id="PTHR21490:SF0">
    <property type="entry name" value="ENKURIN"/>
    <property type="match status" value="1"/>
</dbReference>
<name>A0A3Q0QZD0_AMPCI</name>
<dbReference type="GeneTree" id="ENSGT00940000177295"/>